<protein>
    <submittedName>
        <fullName evidence="1">Uncharacterized protein</fullName>
    </submittedName>
</protein>
<reference evidence="1" key="2">
    <citation type="journal article" date="2015" name="Fish Shellfish Immunol.">
        <title>Early steps in the European eel (Anguilla anguilla)-Vibrio vulnificus interaction in the gills: Role of the RtxA13 toxin.</title>
        <authorList>
            <person name="Callol A."/>
            <person name="Pajuelo D."/>
            <person name="Ebbesson L."/>
            <person name="Teles M."/>
            <person name="MacKenzie S."/>
            <person name="Amaro C."/>
        </authorList>
    </citation>
    <scope>NUCLEOTIDE SEQUENCE</scope>
</reference>
<dbReference type="AlphaFoldDB" id="A0A0E9V4T9"/>
<evidence type="ECO:0000313" key="1">
    <source>
        <dbReference type="EMBL" id="JAH73144.1"/>
    </source>
</evidence>
<dbReference type="EMBL" id="GBXM01035433">
    <property type="protein sequence ID" value="JAH73144.1"/>
    <property type="molecule type" value="Transcribed_RNA"/>
</dbReference>
<reference evidence="1" key="1">
    <citation type="submission" date="2014-11" db="EMBL/GenBank/DDBJ databases">
        <authorList>
            <person name="Amaro Gonzalez C."/>
        </authorList>
    </citation>
    <scope>NUCLEOTIDE SEQUENCE</scope>
</reference>
<proteinExistence type="predicted"/>
<sequence>MSIAGRCIVKDYCCSNSGYRKIVWRQHA</sequence>
<name>A0A0E9V4T9_ANGAN</name>
<accession>A0A0E9V4T9</accession>
<organism evidence="1">
    <name type="scientific">Anguilla anguilla</name>
    <name type="common">European freshwater eel</name>
    <name type="synonym">Muraena anguilla</name>
    <dbReference type="NCBI Taxonomy" id="7936"/>
    <lineage>
        <taxon>Eukaryota</taxon>
        <taxon>Metazoa</taxon>
        <taxon>Chordata</taxon>
        <taxon>Craniata</taxon>
        <taxon>Vertebrata</taxon>
        <taxon>Euteleostomi</taxon>
        <taxon>Actinopterygii</taxon>
        <taxon>Neopterygii</taxon>
        <taxon>Teleostei</taxon>
        <taxon>Anguilliformes</taxon>
        <taxon>Anguillidae</taxon>
        <taxon>Anguilla</taxon>
    </lineage>
</organism>